<dbReference type="Pfam" id="PF02518">
    <property type="entry name" value="HATPase_c"/>
    <property type="match status" value="1"/>
</dbReference>
<keyword evidence="9" id="KW-1133">Transmembrane helix</keyword>
<dbReference type="Gene3D" id="1.10.287.130">
    <property type="match status" value="1"/>
</dbReference>
<gene>
    <name evidence="11" type="primary">phoR_1</name>
    <name evidence="11" type="ORF">CBLFYP116_00477</name>
</gene>
<keyword evidence="6" id="KW-0418">Kinase</keyword>
<evidence type="ECO:0000256" key="8">
    <source>
        <dbReference type="ARBA" id="ARBA00023012"/>
    </source>
</evidence>
<dbReference type="PANTHER" id="PTHR42878:SF7">
    <property type="entry name" value="SENSOR HISTIDINE KINASE GLRK"/>
    <property type="match status" value="1"/>
</dbReference>
<dbReference type="SMART" id="SM00387">
    <property type="entry name" value="HATPase_c"/>
    <property type="match status" value="1"/>
</dbReference>
<keyword evidence="9" id="KW-0812">Transmembrane</keyword>
<comment type="catalytic activity">
    <reaction evidence="1">
        <text>ATP + protein L-histidine = ADP + protein N-phospho-L-histidine.</text>
        <dbReference type="EC" id="2.7.13.3"/>
    </reaction>
</comment>
<dbReference type="InterPro" id="IPR003661">
    <property type="entry name" value="HisK_dim/P_dom"/>
</dbReference>
<dbReference type="AlphaFoldDB" id="A0A6N2XSV1"/>
<name>A0A6N2XSV1_9FIRM</name>
<proteinExistence type="predicted"/>
<feature type="transmembrane region" description="Helical" evidence="9">
    <location>
        <begin position="157"/>
        <end position="178"/>
    </location>
</feature>
<dbReference type="GO" id="GO:0000155">
    <property type="term" value="F:phosphorelay sensor kinase activity"/>
    <property type="evidence" value="ECO:0007669"/>
    <property type="project" value="InterPro"/>
</dbReference>
<keyword evidence="7" id="KW-0067">ATP-binding</keyword>
<dbReference type="GO" id="GO:0000156">
    <property type="term" value="F:phosphorelay response regulator activity"/>
    <property type="evidence" value="ECO:0007669"/>
    <property type="project" value="TreeGrafter"/>
</dbReference>
<dbReference type="InterPro" id="IPR005467">
    <property type="entry name" value="His_kinase_dom"/>
</dbReference>
<sequence>MKSLMKIYVKYIAAALTTILAFILLQLVILGVVTAKIYGSGNNYGKYSITQAYDKLSAADESGADGQTEAAAYLDEIGASFAMLLDQGGGPLWMWQVPEHLNHAYTVSEVASFSRWYLDDYPVSVWGGDKGLLVVGYPRGSVWNYYIHQDMKDFEGFLTFLSLSFIFTILAAVLVILVSGYRYYRKMKVMTDGIGCLASGDSVSLPESGTMKDLAGALNRTSDRLARQRRQLERRDEARTEWISGVSHDIRTPLSLVMGYADMIESQPETEPEVRKKAALIRKQSLRIRDLIEDLNLASKLEYNMQPLRLNPISLAAILRRVAADLLNTIERPQDYPFSIEISQEFEEYTMEGDEQLLFRAFRNILGNSVRHNEGGCSLDINASLEHNGPVIRFYDSGIGIPREVCRYLNEGLKPEEDVHIMGLRIVKQITEAHGGKLTVKSEGHEIVVRF</sequence>
<feature type="domain" description="Histidine kinase" evidence="10">
    <location>
        <begin position="245"/>
        <end position="451"/>
    </location>
</feature>
<dbReference type="InterPro" id="IPR050351">
    <property type="entry name" value="BphY/WalK/GraS-like"/>
</dbReference>
<dbReference type="GO" id="GO:0005524">
    <property type="term" value="F:ATP binding"/>
    <property type="evidence" value="ECO:0007669"/>
    <property type="project" value="UniProtKB-KW"/>
</dbReference>
<organism evidence="11">
    <name type="scientific">Enterocloster bolteae</name>
    <dbReference type="NCBI Taxonomy" id="208479"/>
    <lineage>
        <taxon>Bacteria</taxon>
        <taxon>Bacillati</taxon>
        <taxon>Bacillota</taxon>
        <taxon>Clostridia</taxon>
        <taxon>Lachnospirales</taxon>
        <taxon>Lachnospiraceae</taxon>
        <taxon>Enterocloster</taxon>
    </lineage>
</organism>
<keyword evidence="8" id="KW-0902">Two-component regulatory system</keyword>
<dbReference type="PROSITE" id="PS50109">
    <property type="entry name" value="HIS_KIN"/>
    <property type="match status" value="1"/>
</dbReference>
<evidence type="ECO:0000256" key="7">
    <source>
        <dbReference type="ARBA" id="ARBA00022840"/>
    </source>
</evidence>
<evidence type="ECO:0000313" key="11">
    <source>
        <dbReference type="EMBL" id="VYT57415.1"/>
    </source>
</evidence>
<keyword evidence="5" id="KW-0547">Nucleotide-binding</keyword>
<dbReference type="SUPFAM" id="SSF47384">
    <property type="entry name" value="Homodimeric domain of signal transducing histidine kinase"/>
    <property type="match status" value="1"/>
</dbReference>
<dbReference type="CDD" id="cd00082">
    <property type="entry name" value="HisKA"/>
    <property type="match status" value="1"/>
</dbReference>
<dbReference type="Pfam" id="PF00512">
    <property type="entry name" value="HisKA"/>
    <property type="match status" value="1"/>
</dbReference>
<dbReference type="SMART" id="SM00388">
    <property type="entry name" value="HisKA"/>
    <property type="match status" value="1"/>
</dbReference>
<accession>A0A6N2XSV1</accession>
<evidence type="ECO:0000256" key="3">
    <source>
        <dbReference type="ARBA" id="ARBA00012438"/>
    </source>
</evidence>
<evidence type="ECO:0000256" key="9">
    <source>
        <dbReference type="SAM" id="Phobius"/>
    </source>
</evidence>
<dbReference type="InterPro" id="IPR036890">
    <property type="entry name" value="HATPase_C_sf"/>
</dbReference>
<dbReference type="EC" id="2.7.13.3" evidence="3"/>
<evidence type="ECO:0000256" key="6">
    <source>
        <dbReference type="ARBA" id="ARBA00022777"/>
    </source>
</evidence>
<dbReference type="InterPro" id="IPR036097">
    <property type="entry name" value="HisK_dim/P_sf"/>
</dbReference>
<evidence type="ECO:0000259" key="10">
    <source>
        <dbReference type="PROSITE" id="PS50109"/>
    </source>
</evidence>
<reference evidence="11" key="1">
    <citation type="submission" date="2019-11" db="EMBL/GenBank/DDBJ databases">
        <authorList>
            <person name="Feng L."/>
        </authorList>
    </citation>
    <scope>NUCLEOTIDE SEQUENCE</scope>
    <source>
        <strain evidence="11">CbolteaeLFYP116</strain>
    </source>
</reference>
<keyword evidence="9" id="KW-0472">Membrane</keyword>
<dbReference type="GO" id="GO:0030295">
    <property type="term" value="F:protein kinase activator activity"/>
    <property type="evidence" value="ECO:0007669"/>
    <property type="project" value="TreeGrafter"/>
</dbReference>
<evidence type="ECO:0000256" key="2">
    <source>
        <dbReference type="ARBA" id="ARBA00004370"/>
    </source>
</evidence>
<dbReference type="GO" id="GO:0007234">
    <property type="term" value="P:osmosensory signaling via phosphorelay pathway"/>
    <property type="evidence" value="ECO:0007669"/>
    <property type="project" value="TreeGrafter"/>
</dbReference>
<dbReference type="SUPFAM" id="SSF55874">
    <property type="entry name" value="ATPase domain of HSP90 chaperone/DNA topoisomerase II/histidine kinase"/>
    <property type="match status" value="1"/>
</dbReference>
<dbReference type="InterPro" id="IPR003594">
    <property type="entry name" value="HATPase_dom"/>
</dbReference>
<protein>
    <recommendedName>
        <fullName evidence="3">histidine kinase</fullName>
        <ecNumber evidence="3">2.7.13.3</ecNumber>
    </recommendedName>
</protein>
<comment type="subcellular location">
    <subcellularLocation>
        <location evidence="2">Membrane</location>
    </subcellularLocation>
</comment>
<evidence type="ECO:0000256" key="5">
    <source>
        <dbReference type="ARBA" id="ARBA00022741"/>
    </source>
</evidence>
<evidence type="ECO:0000256" key="4">
    <source>
        <dbReference type="ARBA" id="ARBA00022679"/>
    </source>
</evidence>
<keyword evidence="4 11" id="KW-0808">Transferase</keyword>
<evidence type="ECO:0000256" key="1">
    <source>
        <dbReference type="ARBA" id="ARBA00000085"/>
    </source>
</evidence>
<dbReference type="EMBL" id="CACRTF010000032">
    <property type="protein sequence ID" value="VYT57415.1"/>
    <property type="molecule type" value="Genomic_DNA"/>
</dbReference>
<dbReference type="PANTHER" id="PTHR42878">
    <property type="entry name" value="TWO-COMPONENT HISTIDINE KINASE"/>
    <property type="match status" value="1"/>
</dbReference>
<dbReference type="Gene3D" id="3.30.565.10">
    <property type="entry name" value="Histidine kinase-like ATPase, C-terminal domain"/>
    <property type="match status" value="1"/>
</dbReference>